<gene>
    <name evidence="9" type="ORF">SPI_00551</name>
</gene>
<organism evidence="9 10">
    <name type="scientific">Niveomyces insectorum RCEF 264</name>
    <dbReference type="NCBI Taxonomy" id="1081102"/>
    <lineage>
        <taxon>Eukaryota</taxon>
        <taxon>Fungi</taxon>
        <taxon>Dikarya</taxon>
        <taxon>Ascomycota</taxon>
        <taxon>Pezizomycotina</taxon>
        <taxon>Sordariomycetes</taxon>
        <taxon>Hypocreomycetidae</taxon>
        <taxon>Hypocreales</taxon>
        <taxon>Cordycipitaceae</taxon>
        <taxon>Niveomyces</taxon>
    </lineage>
</organism>
<dbReference type="InterPro" id="IPR006677">
    <property type="entry name" value="tRNA_intron_Endonuc_cat-like"/>
</dbReference>
<feature type="domain" description="tRNA intron endonuclease catalytic" evidence="7">
    <location>
        <begin position="332"/>
        <end position="398"/>
    </location>
</feature>
<evidence type="ECO:0000259" key="7">
    <source>
        <dbReference type="Pfam" id="PF01974"/>
    </source>
</evidence>
<dbReference type="CDD" id="cd22363">
    <property type="entry name" value="tRNA-intron_lyase_C"/>
    <property type="match status" value="1"/>
</dbReference>
<dbReference type="Proteomes" id="UP000076874">
    <property type="component" value="Unassembled WGS sequence"/>
</dbReference>
<comment type="caution">
    <text evidence="9">The sequence shown here is derived from an EMBL/GenBank/DDBJ whole genome shotgun (WGS) entry which is preliminary data.</text>
</comment>
<evidence type="ECO:0000256" key="1">
    <source>
        <dbReference type="ARBA" id="ARBA00008078"/>
    </source>
</evidence>
<dbReference type="Gene3D" id="3.40.1350.10">
    <property type="match status" value="1"/>
</dbReference>
<feature type="compositionally biased region" description="Basic and acidic residues" evidence="6">
    <location>
        <begin position="239"/>
        <end position="260"/>
    </location>
</feature>
<comment type="catalytic activity">
    <reaction evidence="5">
        <text>pretRNA = a 3'-half-tRNA molecule with a 5'-OH end + a 5'-half-tRNA molecule with a 2',3'-cyclic phosphate end + an intron with a 2',3'-cyclic phosphate and a 5'-hydroxyl terminus.</text>
        <dbReference type="EC" id="4.6.1.16"/>
    </reaction>
</comment>
<dbReference type="EC" id="4.6.1.16" evidence="2"/>
<accession>A0A168A7K1</accession>
<dbReference type="SUPFAM" id="SSF53032">
    <property type="entry name" value="tRNA-intron endonuclease catalytic domain-like"/>
    <property type="match status" value="1"/>
</dbReference>
<feature type="region of interest" description="Disordered" evidence="6">
    <location>
        <begin position="239"/>
        <end position="289"/>
    </location>
</feature>
<feature type="domain" description="TSEN34 N-terminal" evidence="8">
    <location>
        <begin position="43"/>
        <end position="112"/>
    </location>
</feature>
<sequence>MRIQPGSTRYTKAAHARSNPAMNSVAAAVHPQADADAVSPGKIRIAQIGGRFLVFDVADVARLRRQYSMCGVLVGVTPQAPNQNVFNGLPLELAPDEVRWLVHDRQAAYVADDWVAHLAGLADPAARRRYLDGVLRQQRVAQAAADEVAAERRKHSAEMRAKMVASNVASNAPKKNKKKKNGNKAAAAEAGKTGPLVDDKRPHADAAALVREEKTTEATEHQTLPQESDVLLLAVRTQKKMEEAQTSDGKEEEKKNKSGQREAVGSSSPTKDVISSGQPLLQVTPTTSTGLVGDAGEPILADGSKQPGDALGLVPLCRSALAASSDSSAALRAHLADHGYYATPGLRFGGSLSVYPGDPFRYHAHFVATSYDWDEPIPLLDLVSTGRLASGVKKGLLIGSARPRSSDGSDDDSSDGGTECKEDGPSGNRHGRGNDVRTFTLEWAAI</sequence>
<dbReference type="Pfam" id="PF01974">
    <property type="entry name" value="tRNA_int_endo"/>
    <property type="match status" value="1"/>
</dbReference>
<name>A0A168A7K1_9HYPO</name>
<evidence type="ECO:0000256" key="5">
    <source>
        <dbReference type="ARBA" id="ARBA00034031"/>
    </source>
</evidence>
<keyword evidence="10" id="KW-1185">Reference proteome</keyword>
<dbReference type="STRING" id="1081102.A0A168A7K1"/>
<dbReference type="GO" id="GO:0005634">
    <property type="term" value="C:nucleus"/>
    <property type="evidence" value="ECO:0007669"/>
    <property type="project" value="UniProtKB-ARBA"/>
</dbReference>
<evidence type="ECO:0000256" key="2">
    <source>
        <dbReference type="ARBA" id="ARBA00012573"/>
    </source>
</evidence>
<evidence type="ECO:0000313" key="9">
    <source>
        <dbReference type="EMBL" id="OAA68356.1"/>
    </source>
</evidence>
<keyword evidence="3" id="KW-0819">tRNA processing</keyword>
<dbReference type="InterPro" id="IPR011856">
    <property type="entry name" value="tRNA_endonuc-like_dom_sf"/>
</dbReference>
<evidence type="ECO:0000256" key="6">
    <source>
        <dbReference type="SAM" id="MobiDB-lite"/>
    </source>
</evidence>
<feature type="region of interest" description="Disordered" evidence="6">
    <location>
        <begin position="399"/>
        <end position="437"/>
    </location>
</feature>
<dbReference type="InterPro" id="IPR059049">
    <property type="entry name" value="TSEN34_N"/>
</dbReference>
<evidence type="ECO:0000313" key="10">
    <source>
        <dbReference type="Proteomes" id="UP000076874"/>
    </source>
</evidence>
<proteinExistence type="inferred from homology"/>
<feature type="compositionally biased region" description="Low complexity" evidence="6">
    <location>
        <begin position="183"/>
        <end position="192"/>
    </location>
</feature>
<feature type="region of interest" description="Disordered" evidence="6">
    <location>
        <begin position="164"/>
        <end position="201"/>
    </location>
</feature>
<reference evidence="9 10" key="1">
    <citation type="journal article" date="2016" name="Genome Biol. Evol.">
        <title>Divergent and convergent evolution of fungal pathogenicity.</title>
        <authorList>
            <person name="Shang Y."/>
            <person name="Xiao G."/>
            <person name="Zheng P."/>
            <person name="Cen K."/>
            <person name="Zhan S."/>
            <person name="Wang C."/>
        </authorList>
    </citation>
    <scope>NUCLEOTIDE SEQUENCE [LARGE SCALE GENOMIC DNA]</scope>
    <source>
        <strain evidence="9 10">RCEF 264</strain>
    </source>
</reference>
<evidence type="ECO:0000256" key="3">
    <source>
        <dbReference type="ARBA" id="ARBA00022694"/>
    </source>
</evidence>
<dbReference type="GO" id="GO:0000379">
    <property type="term" value="P:tRNA-type intron splice site recognition and cleavage"/>
    <property type="evidence" value="ECO:0007669"/>
    <property type="project" value="TreeGrafter"/>
</dbReference>
<comment type="similarity">
    <text evidence="1">Belongs to the tRNA-intron endonuclease family.</text>
</comment>
<dbReference type="InterPro" id="IPR036167">
    <property type="entry name" value="tRNA_intron_Endo_cat-like_sf"/>
</dbReference>
<feature type="compositionally biased region" description="Polar residues" evidence="6">
    <location>
        <begin position="265"/>
        <end position="289"/>
    </location>
</feature>
<keyword evidence="9" id="KW-0378">Hydrolase</keyword>
<dbReference type="Pfam" id="PF26577">
    <property type="entry name" value="TSEN34_N"/>
    <property type="match status" value="1"/>
</dbReference>
<dbReference type="AlphaFoldDB" id="A0A168A7K1"/>
<dbReference type="GO" id="GO:0000213">
    <property type="term" value="F:tRNA-intron lyase activity"/>
    <property type="evidence" value="ECO:0007669"/>
    <property type="project" value="UniProtKB-EC"/>
</dbReference>
<dbReference type="PANTHER" id="PTHR13070:SF0">
    <property type="entry name" value="TRNA-SPLICING ENDONUCLEASE SUBUNIT SEN34"/>
    <property type="match status" value="1"/>
</dbReference>
<evidence type="ECO:0000259" key="8">
    <source>
        <dbReference type="Pfam" id="PF26577"/>
    </source>
</evidence>
<protein>
    <recommendedName>
        <fullName evidence="2">tRNA-intron lyase</fullName>
        <ecNumber evidence="2">4.6.1.16</ecNumber>
    </recommendedName>
</protein>
<evidence type="ECO:0000256" key="4">
    <source>
        <dbReference type="ARBA" id="ARBA00023239"/>
    </source>
</evidence>
<dbReference type="PANTHER" id="PTHR13070">
    <property type="entry name" value="TRNA-SPLICING ENDONUCLEASE SUBUNIT SEN34-RELATED"/>
    <property type="match status" value="1"/>
</dbReference>
<keyword evidence="9" id="KW-0540">Nuclease</keyword>
<keyword evidence="9" id="KW-0255">Endonuclease</keyword>
<keyword evidence="4" id="KW-0456">Lyase</keyword>
<dbReference type="EMBL" id="AZHD01000001">
    <property type="protein sequence ID" value="OAA68356.1"/>
    <property type="molecule type" value="Genomic_DNA"/>
</dbReference>
<dbReference type="GO" id="GO:0003676">
    <property type="term" value="F:nucleic acid binding"/>
    <property type="evidence" value="ECO:0007669"/>
    <property type="project" value="InterPro"/>
</dbReference>
<dbReference type="OrthoDB" id="48041at2759"/>